<feature type="transmembrane region" description="Helical" evidence="1">
    <location>
        <begin position="36"/>
        <end position="53"/>
    </location>
</feature>
<accession>A0A0G3GR23</accession>
<reference evidence="2 3" key="1">
    <citation type="submission" date="2015-05" db="EMBL/GenBank/DDBJ databases">
        <title>Complete genome sequence of Corynebacterium epidermidicanis DSM 45586, isolated from the skin of a dog suffering from pruritus.</title>
        <authorList>
            <person name="Ruckert C."/>
            <person name="Albersmeier A."/>
            <person name="Winkler A."/>
            <person name="Tauch A."/>
        </authorList>
    </citation>
    <scope>NUCLEOTIDE SEQUENCE [LARGE SCALE GENOMIC DNA]</scope>
    <source>
        <strain evidence="2 3">DSM 45586</strain>
    </source>
</reference>
<feature type="transmembrane region" description="Helical" evidence="1">
    <location>
        <begin position="9"/>
        <end position="30"/>
    </location>
</feature>
<sequence length="142" mass="16353">MNNKQEKTIYLALAITPTLLAFMTLTLVLVHLELSALVVLSIAIAILPIISHFRMRRMLASIRTSVTFSSKNSPVEFEKNLKMLEEQLNSLVLNMQASANDSRQNKNDIDLIKLSNEIRRESRYIRLVAQEMQDQLRERPRS</sequence>
<keyword evidence="1" id="KW-0812">Transmembrane</keyword>
<keyword evidence="3" id="KW-1185">Reference proteome</keyword>
<proteinExistence type="predicted"/>
<evidence type="ECO:0000313" key="2">
    <source>
        <dbReference type="EMBL" id="AKK02033.1"/>
    </source>
</evidence>
<evidence type="ECO:0000313" key="3">
    <source>
        <dbReference type="Proteomes" id="UP000035368"/>
    </source>
</evidence>
<dbReference type="EMBL" id="CP011541">
    <property type="protein sequence ID" value="AKK02033.1"/>
    <property type="molecule type" value="Genomic_DNA"/>
</dbReference>
<dbReference type="STRING" id="1050174.CEPID_00695"/>
<organism evidence="2 3">
    <name type="scientific">Corynebacterium epidermidicanis</name>
    <dbReference type="NCBI Taxonomy" id="1050174"/>
    <lineage>
        <taxon>Bacteria</taxon>
        <taxon>Bacillati</taxon>
        <taxon>Actinomycetota</taxon>
        <taxon>Actinomycetes</taxon>
        <taxon>Mycobacteriales</taxon>
        <taxon>Corynebacteriaceae</taxon>
        <taxon>Corynebacterium</taxon>
    </lineage>
</organism>
<dbReference type="PATRIC" id="fig|1050174.4.peg.147"/>
<dbReference type="AlphaFoldDB" id="A0A0G3GR23"/>
<gene>
    <name evidence="2" type="ORF">CEPID_00695</name>
</gene>
<name>A0A0G3GR23_9CORY</name>
<protein>
    <submittedName>
        <fullName evidence="2">Uncharacterized protein</fullName>
    </submittedName>
</protein>
<keyword evidence="1" id="KW-1133">Transmembrane helix</keyword>
<keyword evidence="1" id="KW-0472">Membrane</keyword>
<evidence type="ECO:0000256" key="1">
    <source>
        <dbReference type="SAM" id="Phobius"/>
    </source>
</evidence>
<dbReference type="Proteomes" id="UP000035368">
    <property type="component" value="Chromosome"/>
</dbReference>
<dbReference type="KEGG" id="cei:CEPID_00695"/>